<evidence type="ECO:0000256" key="2">
    <source>
        <dbReference type="SAM" id="MobiDB-lite"/>
    </source>
</evidence>
<feature type="compositionally biased region" description="Basic and acidic residues" evidence="2">
    <location>
        <begin position="48"/>
        <end position="61"/>
    </location>
</feature>
<feature type="region of interest" description="Disordered" evidence="2">
    <location>
        <begin position="44"/>
        <end position="101"/>
    </location>
</feature>
<protein>
    <submittedName>
        <fullName evidence="3">Uncharacterized protein</fullName>
    </submittedName>
</protein>
<dbReference type="EMBL" id="CAUYUJ010007321">
    <property type="protein sequence ID" value="CAK0820300.1"/>
    <property type="molecule type" value="Genomic_DNA"/>
</dbReference>
<keyword evidence="4" id="KW-1185">Reference proteome</keyword>
<keyword evidence="1" id="KW-0175">Coiled coil</keyword>
<proteinExistence type="predicted"/>
<feature type="region of interest" description="Disordered" evidence="2">
    <location>
        <begin position="537"/>
        <end position="564"/>
    </location>
</feature>
<dbReference type="Proteomes" id="UP001189429">
    <property type="component" value="Unassembled WGS sequence"/>
</dbReference>
<comment type="caution">
    <text evidence="3">The sequence shown here is derived from an EMBL/GenBank/DDBJ whole genome shotgun (WGS) entry which is preliminary data.</text>
</comment>
<organism evidence="3 4">
    <name type="scientific">Prorocentrum cordatum</name>
    <dbReference type="NCBI Taxonomy" id="2364126"/>
    <lineage>
        <taxon>Eukaryota</taxon>
        <taxon>Sar</taxon>
        <taxon>Alveolata</taxon>
        <taxon>Dinophyceae</taxon>
        <taxon>Prorocentrales</taxon>
        <taxon>Prorocentraceae</taxon>
        <taxon>Prorocentrum</taxon>
    </lineage>
</organism>
<reference evidence="3" key="1">
    <citation type="submission" date="2023-10" db="EMBL/GenBank/DDBJ databases">
        <authorList>
            <person name="Chen Y."/>
            <person name="Shah S."/>
            <person name="Dougan E. K."/>
            <person name="Thang M."/>
            <person name="Chan C."/>
        </authorList>
    </citation>
    <scope>NUCLEOTIDE SEQUENCE [LARGE SCALE GENOMIC DNA]</scope>
</reference>
<evidence type="ECO:0000256" key="1">
    <source>
        <dbReference type="SAM" id="Coils"/>
    </source>
</evidence>
<feature type="compositionally biased region" description="Low complexity" evidence="2">
    <location>
        <begin position="73"/>
        <end position="101"/>
    </location>
</feature>
<name>A0ABN9RQ11_9DINO</name>
<feature type="region of interest" description="Disordered" evidence="2">
    <location>
        <begin position="723"/>
        <end position="744"/>
    </location>
</feature>
<feature type="coiled-coil region" evidence="1">
    <location>
        <begin position="135"/>
        <end position="226"/>
    </location>
</feature>
<evidence type="ECO:0000313" key="4">
    <source>
        <dbReference type="Proteomes" id="UP001189429"/>
    </source>
</evidence>
<gene>
    <name evidence="3" type="ORF">PCOR1329_LOCUS22048</name>
</gene>
<accession>A0ABN9RQ11</accession>
<sequence length="805" mass="87134">MARSQRGGSSGRRSRAYWMCSCGCWKWDWRSTCLSCGYAAPPWATEAPRGKAKPEADKDGWVDQPRGRRTQRQARSAASRTASTKSQTSASAASGAPSNGGATAIERLRATVERLEALQAGPPDGVDSCFTEVVANLLEAKRAELAIAQKEAEANAISKEEKRLRAARQALDQKQAARDLAEVQLQKAQDELAALDGEVEEASKALQVLEEAAREEAEERRRQRAAEWAGASHVPGLLTQLDKLPETWGSSNFEVEAVRAQLAVPPPAPERAPWAESCPMDEISSDDGELAGSGVPWCPKHASESWSLRPRTWPLWLLALLAKQLGAAMEECSRGRCAPSWASAAGQGPCASGSAEGEALPQPLGAHAAMPVFVPQPDEGVRPIANGPLPMRIWGSPRQPTSVLWEAEHDHRLFGSKMARKFFKAGWRCSVRAAVAACVRVRGCATASLCLDITRLYENQRHASLWRCGVEHGFDLWALRGMHVLYQAGAGERRAGISSVRPCKPGTSSWAPPLRDVKCMRTECETLEPCAVSVGCPRSRHPSGPQGTPPPSAPWRGLSPHQTAKDSEDFTVWMLATFAGPMVEEANSDGSSTVTCLRSRATAHLRGRTLEYLEPGTFEEEKVPAHCSRQAVPGELLAEAHRRDLEHADRLAKVGAQMHAVDRQTGGEHHALAETVLELRRWNWRAAIFWQNIVAKDCERLPHAAERRQVRFAAAVALQAAEEAASAEPRARRPRLESARSAGSSSAARSASAVACSNLGRALSYTCTGEGDEGPELLACTKCDTYVTLGGRAERCPGDKATRGQ</sequence>
<evidence type="ECO:0000313" key="3">
    <source>
        <dbReference type="EMBL" id="CAK0820300.1"/>
    </source>
</evidence>
<feature type="non-terminal residue" evidence="3">
    <location>
        <position position="805"/>
    </location>
</feature>
<feature type="compositionally biased region" description="Basic and acidic residues" evidence="2">
    <location>
        <begin position="729"/>
        <end position="738"/>
    </location>
</feature>
<feature type="region of interest" description="Disordered" evidence="2">
    <location>
        <begin position="266"/>
        <end position="295"/>
    </location>
</feature>